<comment type="caution">
    <text evidence="5">The sequence shown here is derived from an EMBL/GenBank/DDBJ whole genome shotgun (WGS) entry which is preliminary data.</text>
</comment>
<feature type="region of interest" description="Disordered" evidence="4">
    <location>
        <begin position="495"/>
        <end position="524"/>
    </location>
</feature>
<dbReference type="AlphaFoldDB" id="A0A1Q9F1F5"/>
<reference evidence="5 6" key="1">
    <citation type="submission" date="2016-02" db="EMBL/GenBank/DDBJ databases">
        <title>Genome analysis of coral dinoflagellate symbionts highlights evolutionary adaptations to a symbiotic lifestyle.</title>
        <authorList>
            <person name="Aranda M."/>
            <person name="Li Y."/>
            <person name="Liew Y.J."/>
            <person name="Baumgarten S."/>
            <person name="Simakov O."/>
            <person name="Wilson M."/>
            <person name="Piel J."/>
            <person name="Ashoor H."/>
            <person name="Bougouffa S."/>
            <person name="Bajic V.B."/>
            <person name="Ryu T."/>
            <person name="Ravasi T."/>
            <person name="Bayer T."/>
            <person name="Micklem G."/>
            <person name="Kim H."/>
            <person name="Bhak J."/>
            <person name="Lajeunesse T.C."/>
            <person name="Voolstra C.R."/>
        </authorList>
    </citation>
    <scope>NUCLEOTIDE SEQUENCE [LARGE SCALE GENOMIC DNA]</scope>
    <source>
        <strain evidence="5 6">CCMP2467</strain>
    </source>
</reference>
<feature type="region of interest" description="Disordered" evidence="4">
    <location>
        <begin position="76"/>
        <end position="157"/>
    </location>
</feature>
<dbReference type="OrthoDB" id="437767at2759"/>
<name>A0A1Q9F1F5_SYMMI</name>
<dbReference type="SUPFAM" id="SSF48403">
    <property type="entry name" value="Ankyrin repeat"/>
    <property type="match status" value="1"/>
</dbReference>
<dbReference type="PANTHER" id="PTHR24201:SF2">
    <property type="entry name" value="ANKYRIN REPEAT DOMAIN-CONTAINING PROTEIN 42"/>
    <property type="match status" value="1"/>
</dbReference>
<dbReference type="Gene3D" id="3.90.550.10">
    <property type="entry name" value="Spore Coat Polysaccharide Biosynthesis Protein SpsA, Chain A"/>
    <property type="match status" value="1"/>
</dbReference>
<dbReference type="Gene3D" id="1.25.40.20">
    <property type="entry name" value="Ankyrin repeat-containing domain"/>
    <property type="match status" value="1"/>
</dbReference>
<evidence type="ECO:0000256" key="2">
    <source>
        <dbReference type="ARBA" id="ARBA00023043"/>
    </source>
</evidence>
<dbReference type="PANTHER" id="PTHR24201">
    <property type="entry name" value="ANK_REP_REGION DOMAIN-CONTAINING PROTEIN"/>
    <property type="match status" value="1"/>
</dbReference>
<keyword evidence="6" id="KW-1185">Reference proteome</keyword>
<dbReference type="PROSITE" id="PS50088">
    <property type="entry name" value="ANK_REPEAT"/>
    <property type="match status" value="2"/>
</dbReference>
<keyword evidence="1" id="KW-0677">Repeat</keyword>
<accession>A0A1Q9F1F5</accession>
<evidence type="ECO:0000313" key="5">
    <source>
        <dbReference type="EMBL" id="OLQ13497.1"/>
    </source>
</evidence>
<feature type="repeat" description="ANK" evidence="3">
    <location>
        <begin position="659"/>
        <end position="691"/>
    </location>
</feature>
<evidence type="ECO:0000256" key="4">
    <source>
        <dbReference type="SAM" id="MobiDB-lite"/>
    </source>
</evidence>
<feature type="repeat" description="ANK" evidence="3">
    <location>
        <begin position="758"/>
        <end position="787"/>
    </location>
</feature>
<sequence>MAVKKKGAQTGKPSSAKQFFFVMLLLGAGFSAGLLFQGKARPPPGSGSEMIRRFSEEAAFRDERAALVARLQSAEQQEVLGRESSMGGGAGPEAPLPVVDRHDQLTPQQPQAAAGSTLTYSPTAVDGSATTTGNQDSVTREADEADGDVGDADSVATRPVQRRGRAFEINRGHVSQPPATALQRRLGCTNCCNDGHQNGPCFDVEACAAGVTGGKYAFVYAHVGVPGWPWLTFLDSMRAQALLLEETTGGIVDIVVMMPAKDVKELGCHQRALVHNYGIRIYEVPWTIPPNSWYPDYWWPGKADGWCGPQDLMRLHALGMDEYNAVVFYDQDVEFQGDMTAVLKCAAKGYFISASGGVGEPFNVGFFALRPDKRLLRAAEFFGANVTFTVATGWGRCGFLPSGNKFVGAECGQGFFHTLFYKKCKPVETSLVAAGLHDSAGKAYLHLESVMVDRCIWNYQNDGDCGGNPRFDCNAIRVHHKPTSKPENDRLCGKLKHHHGGWSGEPRSPFLPPPGPPSHLSRGRGASGDCVKECVDVGNNCICNNPTPPAHHIKVVTVSKTLVHCQTKVKSSSNDRFEVKVTGPSQLTVTRVDAPSCHGPPQESQIFRRLRGWQPFRTASLDKHGASALDWAAGNGHMECVDLLLTVDAGYALKATRRDGRGPFHWAAQGGHNSILRRLLQCKVHPDARTTAGVTMMMFASYGGHIETCDFLLRQRADLWLQNAYGCDAGHFAAMGGGVAMCQWLLQQGMCFTRPQRSGHTALDKAMEFGQEDVINYLARAGAGVEVLIFQADGSEHPLYTRQGWTPGNLDEDDEVEMVEGCIDSTSAGGGGGAGDHVLDPESVVSGGVRHWQKVNDHLPHQGPRVDQLIDVVTQWMMVMKKGNLGELSCTSISSQSLQMLPILEGEVPRYARAPTQPNGYRNPAYKNMGDQVQSRSEGMQRPLFRATKVDGYRNPSQVLMPLDPDKFAIDPSSTLVDTIKGGYHSTEFHVLRPIMENAILTGSQVDDSTSGRTHSHFGVFAPWDDRSQVTKYRATGIKYTPLVARYIPIPDLVRVGGKVTNSGIIIVSRSIPFKFVKEKWICVPEKTSHCEFE</sequence>
<dbReference type="SMART" id="SM00248">
    <property type="entry name" value="ANK"/>
    <property type="match status" value="5"/>
</dbReference>
<dbReference type="InterPro" id="IPR050776">
    <property type="entry name" value="Ank_Repeat/CDKN_Inhibitor"/>
</dbReference>
<proteinExistence type="predicted"/>
<dbReference type="EMBL" id="LSRX01000027">
    <property type="protein sequence ID" value="OLQ13497.1"/>
    <property type="molecule type" value="Genomic_DNA"/>
</dbReference>
<dbReference type="InterPro" id="IPR029044">
    <property type="entry name" value="Nucleotide-diphossugar_trans"/>
</dbReference>
<evidence type="ECO:0000256" key="1">
    <source>
        <dbReference type="ARBA" id="ARBA00022737"/>
    </source>
</evidence>
<dbReference type="InterPro" id="IPR036770">
    <property type="entry name" value="Ankyrin_rpt-contain_sf"/>
</dbReference>
<dbReference type="Pfam" id="PF12796">
    <property type="entry name" value="Ank_2"/>
    <property type="match status" value="1"/>
</dbReference>
<evidence type="ECO:0000256" key="3">
    <source>
        <dbReference type="PROSITE-ProRule" id="PRU00023"/>
    </source>
</evidence>
<dbReference type="InterPro" id="IPR002110">
    <property type="entry name" value="Ankyrin_rpt"/>
</dbReference>
<protein>
    <submittedName>
        <fullName evidence="5">Protein TANC1</fullName>
    </submittedName>
</protein>
<dbReference type="Proteomes" id="UP000186817">
    <property type="component" value="Unassembled WGS sequence"/>
</dbReference>
<dbReference type="PROSITE" id="PS50297">
    <property type="entry name" value="ANK_REP_REGION"/>
    <property type="match status" value="2"/>
</dbReference>
<evidence type="ECO:0000313" key="6">
    <source>
        <dbReference type="Proteomes" id="UP000186817"/>
    </source>
</evidence>
<organism evidence="5 6">
    <name type="scientific">Symbiodinium microadriaticum</name>
    <name type="common">Dinoflagellate</name>
    <name type="synonym">Zooxanthella microadriatica</name>
    <dbReference type="NCBI Taxonomy" id="2951"/>
    <lineage>
        <taxon>Eukaryota</taxon>
        <taxon>Sar</taxon>
        <taxon>Alveolata</taxon>
        <taxon>Dinophyceae</taxon>
        <taxon>Suessiales</taxon>
        <taxon>Symbiodiniaceae</taxon>
        <taxon>Symbiodinium</taxon>
    </lineage>
</organism>
<keyword evidence="2 3" id="KW-0040">ANK repeat</keyword>
<feature type="compositionally biased region" description="Polar residues" evidence="4">
    <location>
        <begin position="105"/>
        <end position="137"/>
    </location>
</feature>
<gene>
    <name evidence="5" type="primary">TANC1</name>
    <name evidence="5" type="ORF">AK812_SmicGene2473</name>
</gene>